<dbReference type="KEGG" id="rht:NT26_3371"/>
<evidence type="ECO:0000313" key="3">
    <source>
        <dbReference type="Proteomes" id="UP000010792"/>
    </source>
</evidence>
<accession>L0NJ15</accession>
<protein>
    <submittedName>
        <fullName evidence="2">Uncharacterized protein</fullName>
    </submittedName>
</protein>
<organism evidence="2 3">
    <name type="scientific">Pseudorhizobium banfieldiae</name>
    <dbReference type="NCBI Taxonomy" id="1125847"/>
    <lineage>
        <taxon>Bacteria</taxon>
        <taxon>Pseudomonadati</taxon>
        <taxon>Pseudomonadota</taxon>
        <taxon>Alphaproteobacteria</taxon>
        <taxon>Hyphomicrobiales</taxon>
        <taxon>Rhizobiaceae</taxon>
        <taxon>Rhizobium/Agrobacterium group</taxon>
        <taxon>Pseudorhizobium</taxon>
    </lineage>
</organism>
<dbReference type="AlphaFoldDB" id="L0NJ15"/>
<feature type="compositionally biased region" description="Polar residues" evidence="1">
    <location>
        <begin position="43"/>
        <end position="69"/>
    </location>
</feature>
<evidence type="ECO:0000313" key="2">
    <source>
        <dbReference type="EMBL" id="CCF21093.1"/>
    </source>
</evidence>
<keyword evidence="3" id="KW-1185">Reference proteome</keyword>
<sequence>MSSGLNPKPNQHALIFKDFSRTKDIVASSAAALVGERFIVPTPKTSQHGFSKTPKNSTNQLINNRNSTHPPDKAAPSARSEWENLGEIKHAIGNAPTFSQSSC</sequence>
<dbReference type="Proteomes" id="UP000010792">
    <property type="component" value="Chromosome"/>
</dbReference>
<feature type="region of interest" description="Disordered" evidence="1">
    <location>
        <begin position="41"/>
        <end position="79"/>
    </location>
</feature>
<proteinExistence type="predicted"/>
<gene>
    <name evidence="2" type="ORF">NT26_3371</name>
</gene>
<name>L0NJ15_9HYPH</name>
<evidence type="ECO:0000256" key="1">
    <source>
        <dbReference type="SAM" id="MobiDB-lite"/>
    </source>
</evidence>
<dbReference type="EMBL" id="FO082820">
    <property type="protein sequence ID" value="CCF21093.1"/>
    <property type="molecule type" value="Genomic_DNA"/>
</dbReference>
<reference evidence="2 3" key="1">
    <citation type="journal article" date="2013" name="Genome Biol. Evol.">
        <title>Life in an arsenic-containing gold mine: genome and physiology of the autotrophic arsenite-oxidizing bacterium rhizobium sp. NT-26.</title>
        <authorList>
            <person name="Andres J."/>
            <person name="Arsene-Ploetze F."/>
            <person name="Barbe V."/>
            <person name="Brochier-Armanet C."/>
            <person name="Cleiss-Arnold J."/>
            <person name="Coppee J.Y."/>
            <person name="Dillies M.A."/>
            <person name="Geist"/>
            <person name="L"/>
            <person name="Joublin A."/>
            <person name="Koechler S."/>
            <person name="Lassalle F."/>
            <person name="Marchal M."/>
            <person name="Medigue C."/>
            <person name="Muller D."/>
            <person name="Nesme X."/>
            <person name="Plewniak F."/>
            <person name="Proux C."/>
            <person name="Ramirez-Bahena M.H."/>
            <person name="Schenowitz C."/>
            <person name="Sismeiro O."/>
            <person name="Vallenet D."/>
            <person name="Santini J.M."/>
            <person name="Bertin P.N."/>
        </authorList>
    </citation>
    <scope>NUCLEOTIDE SEQUENCE [LARGE SCALE GENOMIC DNA]</scope>
    <source>
        <strain evidence="2 3">NT-26</strain>
    </source>
</reference>